<gene>
    <name evidence="5" type="ORF">TEA_011394</name>
</gene>
<evidence type="ECO:0000256" key="2">
    <source>
        <dbReference type="SAM" id="Coils"/>
    </source>
</evidence>
<feature type="region of interest" description="Disordered" evidence="3">
    <location>
        <begin position="249"/>
        <end position="280"/>
    </location>
</feature>
<dbReference type="AlphaFoldDB" id="A0A4S4EJD8"/>
<dbReference type="InterPro" id="IPR015425">
    <property type="entry name" value="FH2_Formin"/>
</dbReference>
<feature type="region of interest" description="Disordered" evidence="3">
    <location>
        <begin position="424"/>
        <end position="461"/>
    </location>
</feature>
<dbReference type="EMBL" id="SDRB02003928">
    <property type="protein sequence ID" value="THG16678.1"/>
    <property type="molecule type" value="Genomic_DNA"/>
</dbReference>
<keyword evidence="2" id="KW-0175">Coiled coil</keyword>
<name>A0A4S4EJD8_CAMSN</name>
<dbReference type="SUPFAM" id="SSF101447">
    <property type="entry name" value="Formin homology 2 domain (FH2 domain)"/>
    <property type="match status" value="1"/>
</dbReference>
<dbReference type="Gene3D" id="1.20.58.2220">
    <property type="entry name" value="Formin, FH2 domain"/>
    <property type="match status" value="1"/>
</dbReference>
<keyword evidence="6" id="KW-1185">Reference proteome</keyword>
<evidence type="ECO:0000259" key="4">
    <source>
        <dbReference type="Pfam" id="PF02181"/>
    </source>
</evidence>
<accession>A0A4S4EJD8</accession>
<evidence type="ECO:0000256" key="1">
    <source>
        <dbReference type="ARBA" id="ARBA00006468"/>
    </source>
</evidence>
<feature type="domain" description="FH2" evidence="4">
    <location>
        <begin position="327"/>
        <end position="416"/>
    </location>
</feature>
<dbReference type="Proteomes" id="UP000306102">
    <property type="component" value="Unassembled WGS sequence"/>
</dbReference>
<protein>
    <recommendedName>
        <fullName evidence="4">FH2 domain-containing protein</fullName>
    </recommendedName>
</protein>
<comment type="similarity">
    <text evidence="1">Belongs to the formin-like family. Class-II subfamily.</text>
</comment>
<evidence type="ECO:0000313" key="6">
    <source>
        <dbReference type="Proteomes" id="UP000306102"/>
    </source>
</evidence>
<organism evidence="5 6">
    <name type="scientific">Camellia sinensis var. sinensis</name>
    <name type="common">China tea</name>
    <dbReference type="NCBI Taxonomy" id="542762"/>
    <lineage>
        <taxon>Eukaryota</taxon>
        <taxon>Viridiplantae</taxon>
        <taxon>Streptophyta</taxon>
        <taxon>Embryophyta</taxon>
        <taxon>Tracheophyta</taxon>
        <taxon>Spermatophyta</taxon>
        <taxon>Magnoliopsida</taxon>
        <taxon>eudicotyledons</taxon>
        <taxon>Gunneridae</taxon>
        <taxon>Pentapetalae</taxon>
        <taxon>asterids</taxon>
        <taxon>Ericales</taxon>
        <taxon>Theaceae</taxon>
        <taxon>Camellia</taxon>
    </lineage>
</organism>
<proteinExistence type="inferred from homology"/>
<dbReference type="PANTHER" id="PTHR45733">
    <property type="entry name" value="FORMIN-J"/>
    <property type="match status" value="1"/>
</dbReference>
<reference evidence="5 6" key="1">
    <citation type="journal article" date="2018" name="Proc. Natl. Acad. Sci. U.S.A.">
        <title>Draft genome sequence of Camellia sinensis var. sinensis provides insights into the evolution of the tea genome and tea quality.</title>
        <authorList>
            <person name="Wei C."/>
            <person name="Yang H."/>
            <person name="Wang S."/>
            <person name="Zhao J."/>
            <person name="Liu C."/>
            <person name="Gao L."/>
            <person name="Xia E."/>
            <person name="Lu Y."/>
            <person name="Tai Y."/>
            <person name="She G."/>
            <person name="Sun J."/>
            <person name="Cao H."/>
            <person name="Tong W."/>
            <person name="Gao Q."/>
            <person name="Li Y."/>
            <person name="Deng W."/>
            <person name="Jiang X."/>
            <person name="Wang W."/>
            <person name="Chen Q."/>
            <person name="Zhang S."/>
            <person name="Li H."/>
            <person name="Wu J."/>
            <person name="Wang P."/>
            <person name="Li P."/>
            <person name="Shi C."/>
            <person name="Zheng F."/>
            <person name="Jian J."/>
            <person name="Huang B."/>
            <person name="Shan D."/>
            <person name="Shi M."/>
            <person name="Fang C."/>
            <person name="Yue Y."/>
            <person name="Li F."/>
            <person name="Li D."/>
            <person name="Wei S."/>
            <person name="Han B."/>
            <person name="Jiang C."/>
            <person name="Yin Y."/>
            <person name="Xia T."/>
            <person name="Zhang Z."/>
            <person name="Bennetzen J.L."/>
            <person name="Zhao S."/>
            <person name="Wan X."/>
        </authorList>
    </citation>
    <scope>NUCLEOTIDE SEQUENCE [LARGE SCALE GENOMIC DNA]</scope>
    <source>
        <strain evidence="6">cv. Shuchazao</strain>
        <tissue evidence="5">Leaf</tissue>
    </source>
</reference>
<dbReference type="InterPro" id="IPR042201">
    <property type="entry name" value="FH2_Formin_sf"/>
</dbReference>
<dbReference type="InterPro" id="IPR051144">
    <property type="entry name" value="Formin_homology_domain"/>
</dbReference>
<dbReference type="Pfam" id="PF02181">
    <property type="entry name" value="FH2"/>
    <property type="match status" value="1"/>
</dbReference>
<comment type="caution">
    <text evidence="5">The sequence shown here is derived from an EMBL/GenBank/DDBJ whole genome shotgun (WGS) entry which is preliminary data.</text>
</comment>
<feature type="compositionally biased region" description="Polar residues" evidence="3">
    <location>
        <begin position="433"/>
        <end position="442"/>
    </location>
</feature>
<feature type="coiled-coil region" evidence="2">
    <location>
        <begin position="354"/>
        <end position="416"/>
    </location>
</feature>
<dbReference type="PANTHER" id="PTHR45733:SF17">
    <property type="entry name" value="FORMIN-LIKE PROTEIN 14"/>
    <property type="match status" value="1"/>
</dbReference>
<sequence length="478" mass="53473">MVTTPEEEEVFTLEGSVSLSLEILRELSEREYGPSQYIVPIGQSKPKVVLPSSVSVNVVREDDPSQGLDDLANLEEPWVDSSTKNHFLGFEILFDHQLQDSDEEGADPSINASQSKDEEGADPSINASQSKDEEGANPSIKRILDNSKYTHKISRYIYFMRHSSTNTGWCCNGGGCEAVVRAISNAVFVIFEVEVKTSQDGPFCAIQESKTSWSNQVSPKTNRSKKIDGYEFVKVVMATKHNLFQHTTPPRTFKHWQSPRSPKIANQGGQGPPHSSHPHKIDNQAISIYKNKVLHGLWKDQKNYNGTNDMLGKCEQVSDLRCNLTINVAAREMPELLNFDKDLIHLEATSKIQLKSLAEEMQAMSKGLEKVEQEFTASENDGAISAGFQKALKNFLDTAEAEVRSLISLYSDVQEATIEERTMMEHRRRPLSIDQSSPTTFSPKRHKADLSISSKERKEKLSKRIGALQQLVSPYGKV</sequence>
<evidence type="ECO:0000313" key="5">
    <source>
        <dbReference type="EMBL" id="THG16678.1"/>
    </source>
</evidence>
<feature type="region of interest" description="Disordered" evidence="3">
    <location>
        <begin position="101"/>
        <end position="139"/>
    </location>
</feature>
<evidence type="ECO:0000256" key="3">
    <source>
        <dbReference type="SAM" id="MobiDB-lite"/>
    </source>
</evidence>